<protein>
    <submittedName>
        <fullName evidence="1">Uncharacterized protein</fullName>
    </submittedName>
</protein>
<dbReference type="RefSeq" id="WP_345631316.1">
    <property type="nucleotide sequence ID" value="NZ_BAABJQ010000010.1"/>
</dbReference>
<accession>A0ABP9RVT1</accession>
<comment type="caution">
    <text evidence="1">The sequence shown here is derived from an EMBL/GenBank/DDBJ whole genome shotgun (WGS) entry which is preliminary data.</text>
</comment>
<gene>
    <name evidence="1" type="ORF">GCM10023322_38140</name>
</gene>
<keyword evidence="2" id="KW-1185">Reference proteome</keyword>
<dbReference type="Proteomes" id="UP001501570">
    <property type="component" value="Unassembled WGS sequence"/>
</dbReference>
<dbReference type="EMBL" id="BAABJQ010000010">
    <property type="protein sequence ID" value="GAA5188166.1"/>
    <property type="molecule type" value="Genomic_DNA"/>
</dbReference>
<evidence type="ECO:0000313" key="1">
    <source>
        <dbReference type="EMBL" id="GAA5188166.1"/>
    </source>
</evidence>
<evidence type="ECO:0000313" key="2">
    <source>
        <dbReference type="Proteomes" id="UP001501570"/>
    </source>
</evidence>
<proteinExistence type="predicted"/>
<name>A0ABP9RVT1_9ACTN</name>
<reference evidence="2" key="1">
    <citation type="journal article" date="2019" name="Int. J. Syst. Evol. Microbiol.">
        <title>The Global Catalogue of Microorganisms (GCM) 10K type strain sequencing project: providing services to taxonomists for standard genome sequencing and annotation.</title>
        <authorList>
            <consortium name="The Broad Institute Genomics Platform"/>
            <consortium name="The Broad Institute Genome Sequencing Center for Infectious Disease"/>
            <person name="Wu L."/>
            <person name="Ma J."/>
        </authorList>
    </citation>
    <scope>NUCLEOTIDE SEQUENCE [LARGE SCALE GENOMIC DNA]</scope>
    <source>
        <strain evidence="2">JCM 18304</strain>
    </source>
</reference>
<organism evidence="1 2">
    <name type="scientific">Rugosimonospora acidiphila</name>
    <dbReference type="NCBI Taxonomy" id="556531"/>
    <lineage>
        <taxon>Bacteria</taxon>
        <taxon>Bacillati</taxon>
        <taxon>Actinomycetota</taxon>
        <taxon>Actinomycetes</taxon>
        <taxon>Micromonosporales</taxon>
        <taxon>Micromonosporaceae</taxon>
        <taxon>Rugosimonospora</taxon>
    </lineage>
</organism>
<sequence length="68" mass="7816">MFVTAGEVESALNGGVRTMLAIVHDLKVTFDRNGSWRVTGGRLWRDEDWKPEPIRLQPIQYRYTPNLG</sequence>